<comment type="function">
    <text evidence="1 13">Transfers the gamma-phosphate of ATP to the 4'-position of a tetraacyldisaccharide 1-phosphate intermediate (termed DS-1-P) to form tetraacyldisaccharide 1,4'-bis-phosphate (lipid IVA).</text>
</comment>
<dbReference type="OrthoDB" id="9766423at2"/>
<keyword evidence="7 13" id="KW-0808">Transferase</keyword>
<dbReference type="GO" id="GO:0009029">
    <property type="term" value="F:lipid-A 4'-kinase activity"/>
    <property type="evidence" value="ECO:0007669"/>
    <property type="project" value="UniProtKB-UniRule"/>
</dbReference>
<dbReference type="NCBIfam" id="TIGR00682">
    <property type="entry name" value="lpxK"/>
    <property type="match status" value="1"/>
</dbReference>
<dbReference type="PANTHER" id="PTHR42724">
    <property type="entry name" value="TETRAACYLDISACCHARIDE 4'-KINASE"/>
    <property type="match status" value="1"/>
</dbReference>
<dbReference type="Pfam" id="PF02606">
    <property type="entry name" value="LpxK"/>
    <property type="match status" value="1"/>
</dbReference>
<evidence type="ECO:0000313" key="15">
    <source>
        <dbReference type="Proteomes" id="UP000318405"/>
    </source>
</evidence>
<protein>
    <recommendedName>
        <fullName evidence="4 13">Tetraacyldisaccharide 4'-kinase</fullName>
        <ecNumber evidence="3 13">2.7.1.130</ecNumber>
    </recommendedName>
    <alternativeName>
        <fullName evidence="12 13">Lipid A 4'-kinase</fullName>
    </alternativeName>
</protein>
<evidence type="ECO:0000256" key="2">
    <source>
        <dbReference type="ARBA" id="ARBA00004870"/>
    </source>
</evidence>
<evidence type="ECO:0000256" key="13">
    <source>
        <dbReference type="HAMAP-Rule" id="MF_00409"/>
    </source>
</evidence>
<evidence type="ECO:0000256" key="5">
    <source>
        <dbReference type="ARBA" id="ARBA00022516"/>
    </source>
</evidence>
<dbReference type="EC" id="2.7.1.130" evidence="3 13"/>
<evidence type="ECO:0000256" key="9">
    <source>
        <dbReference type="ARBA" id="ARBA00022777"/>
    </source>
</evidence>
<evidence type="ECO:0000256" key="7">
    <source>
        <dbReference type="ARBA" id="ARBA00022679"/>
    </source>
</evidence>
<dbReference type="HAMAP" id="MF_00409">
    <property type="entry name" value="LpxK"/>
    <property type="match status" value="1"/>
</dbReference>
<dbReference type="EMBL" id="VLTJ01000039">
    <property type="protein sequence ID" value="TSH90433.1"/>
    <property type="molecule type" value="Genomic_DNA"/>
</dbReference>
<gene>
    <name evidence="13" type="primary">lpxK</name>
    <name evidence="14" type="ORF">FOZ76_21680</name>
</gene>
<dbReference type="SUPFAM" id="SSF52540">
    <property type="entry name" value="P-loop containing nucleoside triphosphate hydrolases"/>
    <property type="match status" value="1"/>
</dbReference>
<feature type="binding site" evidence="13">
    <location>
        <begin position="66"/>
        <end position="73"/>
    </location>
    <ligand>
        <name>ATP</name>
        <dbReference type="ChEBI" id="CHEBI:30616"/>
    </ligand>
</feature>
<evidence type="ECO:0000313" key="14">
    <source>
        <dbReference type="EMBL" id="TSH90433.1"/>
    </source>
</evidence>
<evidence type="ECO:0000256" key="10">
    <source>
        <dbReference type="ARBA" id="ARBA00022840"/>
    </source>
</evidence>
<dbReference type="GO" id="GO:0005524">
    <property type="term" value="F:ATP binding"/>
    <property type="evidence" value="ECO:0007669"/>
    <property type="project" value="UniProtKB-UniRule"/>
</dbReference>
<dbReference type="RefSeq" id="WP_143950349.1">
    <property type="nucleotide sequence ID" value="NZ_BAABMB010000003.1"/>
</dbReference>
<comment type="similarity">
    <text evidence="13">Belongs to the LpxK family.</text>
</comment>
<dbReference type="Proteomes" id="UP000318405">
    <property type="component" value="Unassembled WGS sequence"/>
</dbReference>
<evidence type="ECO:0000256" key="8">
    <source>
        <dbReference type="ARBA" id="ARBA00022741"/>
    </source>
</evidence>
<dbReference type="GO" id="GO:0009244">
    <property type="term" value="P:lipopolysaccharide core region biosynthetic process"/>
    <property type="evidence" value="ECO:0007669"/>
    <property type="project" value="TreeGrafter"/>
</dbReference>
<keyword evidence="10 13" id="KW-0067">ATP-binding</keyword>
<dbReference type="GO" id="GO:0009245">
    <property type="term" value="P:lipid A biosynthetic process"/>
    <property type="evidence" value="ECO:0007669"/>
    <property type="project" value="UniProtKB-UniRule"/>
</dbReference>
<name>A0A556AC31_9BURK</name>
<evidence type="ECO:0000256" key="12">
    <source>
        <dbReference type="ARBA" id="ARBA00029757"/>
    </source>
</evidence>
<keyword evidence="8 13" id="KW-0547">Nucleotide-binding</keyword>
<comment type="pathway">
    <text evidence="2 13">Glycolipid biosynthesis; lipid IV(A) biosynthesis; lipid IV(A) from (3R)-3-hydroxytetradecanoyl-[acyl-carrier-protein] and UDP-N-acetyl-alpha-D-glucosamine: step 6/6.</text>
</comment>
<keyword evidence="6 13" id="KW-0441">Lipid A biosynthesis</keyword>
<evidence type="ECO:0000256" key="4">
    <source>
        <dbReference type="ARBA" id="ARBA00016436"/>
    </source>
</evidence>
<comment type="caution">
    <text evidence="14">The sequence shown here is derived from an EMBL/GenBank/DDBJ whole genome shotgun (WGS) entry which is preliminary data.</text>
</comment>
<reference evidence="14 15" key="1">
    <citation type="submission" date="2019-07" db="EMBL/GenBank/DDBJ databases">
        <title>Qingshengfaniella alkalisoli gen. nov., sp. nov., isolated from saline soil.</title>
        <authorList>
            <person name="Xu L."/>
            <person name="Huang X.-X."/>
            <person name="Sun J.-Q."/>
        </authorList>
    </citation>
    <scope>NUCLEOTIDE SEQUENCE [LARGE SCALE GENOMIC DNA]</scope>
    <source>
        <strain evidence="14 15">DSM 27279</strain>
    </source>
</reference>
<dbReference type="UniPathway" id="UPA00359">
    <property type="reaction ID" value="UER00482"/>
</dbReference>
<keyword evidence="9 13" id="KW-0418">Kinase</keyword>
<keyword evidence="5 13" id="KW-0444">Lipid biosynthesis</keyword>
<proteinExistence type="inferred from homology"/>
<accession>A0A556AC31</accession>
<keyword evidence="11 13" id="KW-0443">Lipid metabolism</keyword>
<evidence type="ECO:0000256" key="3">
    <source>
        <dbReference type="ARBA" id="ARBA00012071"/>
    </source>
</evidence>
<dbReference type="AlphaFoldDB" id="A0A556AC31"/>
<organism evidence="14 15">
    <name type="scientific">Verticiella sediminum</name>
    <dbReference type="NCBI Taxonomy" id="1247510"/>
    <lineage>
        <taxon>Bacteria</taxon>
        <taxon>Pseudomonadati</taxon>
        <taxon>Pseudomonadota</taxon>
        <taxon>Betaproteobacteria</taxon>
        <taxon>Burkholderiales</taxon>
        <taxon>Alcaligenaceae</taxon>
        <taxon>Verticiella</taxon>
    </lineage>
</organism>
<evidence type="ECO:0000256" key="6">
    <source>
        <dbReference type="ARBA" id="ARBA00022556"/>
    </source>
</evidence>
<keyword evidence="15" id="KW-1185">Reference proteome</keyword>
<dbReference type="GO" id="GO:0005886">
    <property type="term" value="C:plasma membrane"/>
    <property type="evidence" value="ECO:0007669"/>
    <property type="project" value="TreeGrafter"/>
</dbReference>
<evidence type="ECO:0000256" key="11">
    <source>
        <dbReference type="ARBA" id="ARBA00023098"/>
    </source>
</evidence>
<dbReference type="InterPro" id="IPR027417">
    <property type="entry name" value="P-loop_NTPase"/>
</dbReference>
<sequence>MNARARAALADAVQRAWLRRGLLAHMLYPLSALVRRHTDAKRQRHLADPAHRYRAPVPVVVVGNLYVGGTGKTPLLLALVQALRKRGWHPGVLSRGYGARSGEQARVGTGELEPRLFGDEPALIAASAGVPVAVHPRRARAAQALLAAHPEVDVLLSDDGLQHRALARDVEILVEDERGIGNGWVLPAGPLRESAAVRDSVDAIVVNAGSAAHVPAHGPRQTGMHVVPDEATRLVDGRRAALADFAAGAGKVAAAAGIGRPERFFAGLRAAGVPLAITLSLPDHYDYTANPFAGLAADTVLLTEKDAVKCRHLHDPRLWAVSASARLTDPGFVDWLHSRLLAARAQLPLDIPPHGQTPA</sequence>
<comment type="catalytic activity">
    <reaction evidence="13">
        <text>a lipid A disaccharide + ATP = a lipid IVA + ADP + H(+)</text>
        <dbReference type="Rhea" id="RHEA:67840"/>
        <dbReference type="ChEBI" id="CHEBI:15378"/>
        <dbReference type="ChEBI" id="CHEBI:30616"/>
        <dbReference type="ChEBI" id="CHEBI:176343"/>
        <dbReference type="ChEBI" id="CHEBI:176425"/>
        <dbReference type="ChEBI" id="CHEBI:456216"/>
        <dbReference type="EC" id="2.7.1.130"/>
    </reaction>
</comment>
<dbReference type="PANTHER" id="PTHR42724:SF1">
    <property type="entry name" value="TETRAACYLDISACCHARIDE 4'-KINASE, MITOCHONDRIAL-RELATED"/>
    <property type="match status" value="1"/>
</dbReference>
<dbReference type="InterPro" id="IPR003758">
    <property type="entry name" value="LpxK"/>
</dbReference>
<evidence type="ECO:0000256" key="1">
    <source>
        <dbReference type="ARBA" id="ARBA00002274"/>
    </source>
</evidence>